<dbReference type="STRING" id="93064.BRX40_04500"/>
<proteinExistence type="predicted"/>
<evidence type="ECO:0000313" key="4">
    <source>
        <dbReference type="Proteomes" id="UP000185161"/>
    </source>
</evidence>
<dbReference type="EMBL" id="QQWO01000001">
    <property type="protein sequence ID" value="RSV08174.1"/>
    <property type="molecule type" value="Genomic_DNA"/>
</dbReference>
<organism evidence="2 4">
    <name type="scientific">Sphingomonas koreensis</name>
    <dbReference type="NCBI Taxonomy" id="93064"/>
    <lineage>
        <taxon>Bacteria</taxon>
        <taxon>Pseudomonadati</taxon>
        <taxon>Pseudomonadota</taxon>
        <taxon>Alphaproteobacteria</taxon>
        <taxon>Sphingomonadales</taxon>
        <taxon>Sphingomonadaceae</taxon>
        <taxon>Sphingomonas</taxon>
    </lineage>
</organism>
<dbReference type="KEGG" id="skr:BRX40_04500"/>
<dbReference type="Proteomes" id="UP000185161">
    <property type="component" value="Chromosome"/>
</dbReference>
<dbReference type="EMBL" id="CP018820">
    <property type="protein sequence ID" value="APR51790.1"/>
    <property type="molecule type" value="Genomic_DNA"/>
</dbReference>
<keyword evidence="4" id="KW-1185">Reference proteome</keyword>
<keyword evidence="1" id="KW-0809">Transit peptide</keyword>
<evidence type="ECO:0000313" key="3">
    <source>
        <dbReference type="EMBL" id="RSV08174.1"/>
    </source>
</evidence>
<evidence type="ECO:0000313" key="5">
    <source>
        <dbReference type="Proteomes" id="UP000286681"/>
    </source>
</evidence>
<reference evidence="2" key="1">
    <citation type="submission" date="2016-12" db="EMBL/GenBank/DDBJ databases">
        <title>Whole genome sequencing of Sphingomonas koreensis.</title>
        <authorList>
            <person name="Conlan S."/>
            <person name="Thomas P.J."/>
            <person name="Mullikin J."/>
            <person name="Palmore T.N."/>
            <person name="Frank K.M."/>
            <person name="Segre J.A."/>
        </authorList>
    </citation>
    <scope>NUCLEOTIDE SEQUENCE</scope>
    <source>
        <strain evidence="2">ABOJV</strain>
    </source>
</reference>
<sequence>MQSLPASYLFGMTETSQVRATLLADRALIRVSGEDVRGFLQGLVTQDMNAVAPGAPQWAGLLTAQGKALFDFILWDADGTILIDCEAAHREALVRRLSIYRLRRPIAIEAIEGGVHWSPGPGSGVSDPRLAELGYRWLGEAGGEAASGWREHRLRLGVTEGVAELGQDKTLWLECNATELNGVSFGKGCYVGQENTARMNWRAKINRRLVVAPLGEPGERTRAAYPDLGLMVEHRRVEALGDAIVPEWLAAALSSEQAG</sequence>
<dbReference type="SUPFAM" id="SSF103025">
    <property type="entry name" value="Folate-binding domain"/>
    <property type="match status" value="1"/>
</dbReference>
<name>A0A1L6J8A9_9SPHN</name>
<dbReference type="NCBIfam" id="TIGR03317">
    <property type="entry name" value="ygfZ_signature"/>
    <property type="match status" value="1"/>
</dbReference>
<protein>
    <submittedName>
        <fullName evidence="2 3">Folate-binding protein</fullName>
    </submittedName>
</protein>
<accession>A0A1L6J8A9</accession>
<reference evidence="3 5" key="3">
    <citation type="submission" date="2018-07" db="EMBL/GenBank/DDBJ databases">
        <title>Genomic and Epidemiologic Investigation of an Indolent Hospital Outbreak.</title>
        <authorList>
            <person name="Johnson R.C."/>
            <person name="Deming C."/>
            <person name="Conlan S."/>
            <person name="Zellmer C.J."/>
            <person name="Michelin A.V."/>
            <person name="Lee-Lin S."/>
            <person name="Thomas P.J."/>
            <person name="Park M."/>
            <person name="Weingarten R.A."/>
            <person name="Less J."/>
            <person name="Dekker J.P."/>
            <person name="Frank K.M."/>
            <person name="Musser K.A."/>
            <person name="Mcquiston J.R."/>
            <person name="Henderson D.K."/>
            <person name="Lau A.F."/>
            <person name="Palmore T.N."/>
            <person name="Segre J.A."/>
        </authorList>
    </citation>
    <scope>NUCLEOTIDE SEQUENCE [LARGE SCALE GENOMIC DNA]</scope>
    <source>
        <strain evidence="3 5">SK-NIH.Env10_0317</strain>
    </source>
</reference>
<dbReference type="InterPro" id="IPR045179">
    <property type="entry name" value="YgfZ/GcvT"/>
</dbReference>
<gene>
    <name evidence="2" type="ORF">BRX40_04500</name>
    <name evidence="3" type="ORF">CA257_01510</name>
</gene>
<dbReference type="OrthoDB" id="9796287at2"/>
<evidence type="ECO:0000313" key="2">
    <source>
        <dbReference type="EMBL" id="APR51790.1"/>
    </source>
</evidence>
<dbReference type="InterPro" id="IPR027266">
    <property type="entry name" value="TrmE/GcvT-like"/>
</dbReference>
<dbReference type="PANTHER" id="PTHR22602:SF0">
    <property type="entry name" value="TRANSFERASE CAF17, MITOCHONDRIAL-RELATED"/>
    <property type="match status" value="1"/>
</dbReference>
<dbReference type="Proteomes" id="UP000286681">
    <property type="component" value="Unassembled WGS sequence"/>
</dbReference>
<dbReference type="Gene3D" id="3.30.1360.120">
    <property type="entry name" value="Probable tRNA modification gtpase trme, domain 1"/>
    <property type="match status" value="2"/>
</dbReference>
<evidence type="ECO:0000256" key="1">
    <source>
        <dbReference type="ARBA" id="ARBA00022946"/>
    </source>
</evidence>
<reference evidence="4" key="2">
    <citation type="submission" date="2016-12" db="EMBL/GenBank/DDBJ databases">
        <title>Whole genome sequencing of Sphingomonas sp. ABOJV.</title>
        <authorList>
            <person name="Conlan S."/>
            <person name="Thomas P.J."/>
            <person name="Mullikin J."/>
            <person name="Palmore T.N."/>
            <person name="Frank K.M."/>
            <person name="Segre J.A."/>
        </authorList>
    </citation>
    <scope>NUCLEOTIDE SEQUENCE [LARGE SCALE GENOMIC DNA]</scope>
    <source>
        <strain evidence="4">ABOJV</strain>
    </source>
</reference>
<dbReference type="GO" id="GO:0016226">
    <property type="term" value="P:iron-sulfur cluster assembly"/>
    <property type="evidence" value="ECO:0007669"/>
    <property type="project" value="TreeGrafter"/>
</dbReference>
<dbReference type="PANTHER" id="PTHR22602">
    <property type="entry name" value="TRANSFERASE CAF17, MITOCHONDRIAL-RELATED"/>
    <property type="match status" value="1"/>
</dbReference>
<dbReference type="InterPro" id="IPR017703">
    <property type="entry name" value="YgfZ/GCV_T_CS"/>
</dbReference>
<dbReference type="AlphaFoldDB" id="A0A1L6J8A9"/>